<dbReference type="InterPro" id="IPR036047">
    <property type="entry name" value="F-box-like_dom_sf"/>
</dbReference>
<dbReference type="Pfam" id="PF07734">
    <property type="entry name" value="FBA_1"/>
    <property type="match status" value="1"/>
</dbReference>
<dbReference type="SUPFAM" id="SSF81383">
    <property type="entry name" value="F-box domain"/>
    <property type="match status" value="1"/>
</dbReference>
<organism evidence="2 3">
    <name type="scientific">Clitoria ternatea</name>
    <name type="common">Butterfly pea</name>
    <dbReference type="NCBI Taxonomy" id="43366"/>
    <lineage>
        <taxon>Eukaryota</taxon>
        <taxon>Viridiplantae</taxon>
        <taxon>Streptophyta</taxon>
        <taxon>Embryophyta</taxon>
        <taxon>Tracheophyta</taxon>
        <taxon>Spermatophyta</taxon>
        <taxon>Magnoliopsida</taxon>
        <taxon>eudicotyledons</taxon>
        <taxon>Gunneridae</taxon>
        <taxon>Pentapetalae</taxon>
        <taxon>rosids</taxon>
        <taxon>fabids</taxon>
        <taxon>Fabales</taxon>
        <taxon>Fabaceae</taxon>
        <taxon>Papilionoideae</taxon>
        <taxon>50 kb inversion clade</taxon>
        <taxon>NPAAA clade</taxon>
        <taxon>indigoferoid/millettioid clade</taxon>
        <taxon>Phaseoleae</taxon>
        <taxon>Clitoria</taxon>
    </lineage>
</organism>
<reference evidence="2 3" key="1">
    <citation type="submission" date="2024-01" db="EMBL/GenBank/DDBJ databases">
        <title>The genomes of 5 underutilized Papilionoideae crops provide insights into root nodulation and disease resistance.</title>
        <authorList>
            <person name="Yuan L."/>
        </authorList>
    </citation>
    <scope>NUCLEOTIDE SEQUENCE [LARGE SCALE GENOMIC DNA]</scope>
    <source>
        <strain evidence="2">LY-2023</strain>
        <tissue evidence="2">Leaf</tissue>
    </source>
</reference>
<protein>
    <recommendedName>
        <fullName evidence="1">F-box domain-containing protein</fullName>
    </recommendedName>
</protein>
<keyword evidence="3" id="KW-1185">Reference proteome</keyword>
<dbReference type="InterPro" id="IPR017451">
    <property type="entry name" value="F-box-assoc_interact_dom"/>
</dbReference>
<evidence type="ECO:0000313" key="3">
    <source>
        <dbReference type="Proteomes" id="UP001359559"/>
    </source>
</evidence>
<dbReference type="PANTHER" id="PTHR31672">
    <property type="entry name" value="BNACNNG10540D PROTEIN"/>
    <property type="match status" value="1"/>
</dbReference>
<gene>
    <name evidence="2" type="ORF">RJT34_15952</name>
</gene>
<dbReference type="Proteomes" id="UP001359559">
    <property type="component" value="Unassembled WGS sequence"/>
</dbReference>
<dbReference type="InterPro" id="IPR001810">
    <property type="entry name" value="F-box_dom"/>
</dbReference>
<comment type="caution">
    <text evidence="2">The sequence shown here is derived from an EMBL/GenBank/DDBJ whole genome shotgun (WGS) entry which is preliminary data.</text>
</comment>
<feature type="domain" description="F-box" evidence="1">
    <location>
        <begin position="12"/>
        <end position="52"/>
    </location>
</feature>
<evidence type="ECO:0000313" key="2">
    <source>
        <dbReference type="EMBL" id="KAK7293091.1"/>
    </source>
</evidence>
<accession>A0AAN9PCG6</accession>
<dbReference type="PANTHER" id="PTHR31672:SF13">
    <property type="entry name" value="F-BOX PROTEIN CPR30-LIKE"/>
    <property type="match status" value="1"/>
</dbReference>
<dbReference type="Pfam" id="PF00646">
    <property type="entry name" value="F-box"/>
    <property type="match status" value="1"/>
</dbReference>
<dbReference type="SMART" id="SM00256">
    <property type="entry name" value="FBOX"/>
    <property type="match status" value="1"/>
</dbReference>
<dbReference type="NCBIfam" id="TIGR01640">
    <property type="entry name" value="F_box_assoc_1"/>
    <property type="match status" value="1"/>
</dbReference>
<proteinExistence type="predicted"/>
<evidence type="ECO:0000259" key="1">
    <source>
        <dbReference type="SMART" id="SM00256"/>
    </source>
</evidence>
<dbReference type="AlphaFoldDB" id="A0AAN9PCG6"/>
<dbReference type="Gene3D" id="1.20.1280.50">
    <property type="match status" value="1"/>
</dbReference>
<sequence>MKEQKQSDSPIFCNNIMMEIFSWVPVKSLTQFKCVSKSLNSLISNPYFVKLHLERSNSKDNFDHLKILPRDEFRDFGEFYNTSCSVRSFLDHPLPPTTRNFLLAIDNVDKYNLIGSCNGLHCVLSDSAIYLWNMATRVRSSIPCFESTSEKATCRWGFGYDGLSDTYKVVVIVLYGDDDVEEELEVSSEVKVCDMGDNCWREVEGFPEVEVLGENDGMYLEGRLYWTVILHSEWVIYSMDLGKEAYMEFLLPYNFPNDIEPGPTLIVLKESLCLWHNNYHISHLWIWQLKESQDGVSWSPLVSLSYLTLQLHPLRFRSIIPLHISKNEDLLIISSRVNVDAQWDAFLYNLRTNHLEHVAIPTLINKFHPMIYVESLVLPR</sequence>
<name>A0AAN9PCG6_CLITE</name>
<dbReference type="EMBL" id="JAYKXN010000004">
    <property type="protein sequence ID" value="KAK7293091.1"/>
    <property type="molecule type" value="Genomic_DNA"/>
</dbReference>
<dbReference type="InterPro" id="IPR050796">
    <property type="entry name" value="SCF_F-box_component"/>
</dbReference>
<dbReference type="InterPro" id="IPR006527">
    <property type="entry name" value="F-box-assoc_dom_typ1"/>
</dbReference>